<keyword evidence="4" id="KW-1003">Cell membrane</keyword>
<comment type="function">
    <text evidence="1">The proteasome is a multicatalytic proteinase complex which is characterized by its ability to cleave peptides with Arg, Phe, Tyr, Leu, and Glu adjacent to the leaving group at neutral or slightly basic pH. The proteasome has an ATP-dependent proteolytic activity.</text>
</comment>
<evidence type="ECO:0000313" key="17">
    <source>
        <dbReference type="EMBL" id="KAG6591791.1"/>
    </source>
</evidence>
<keyword evidence="10" id="KW-0325">Glycoprotein</keyword>
<comment type="similarity">
    <text evidence="13">Belongs to the peptidase T1A family.</text>
</comment>
<gene>
    <name evidence="17" type="primary">PAC1</name>
    <name evidence="17" type="ORF">SDJN03_14137</name>
</gene>
<dbReference type="NCBIfam" id="NF003075">
    <property type="entry name" value="PRK03996.1"/>
    <property type="match status" value="1"/>
</dbReference>
<evidence type="ECO:0000313" key="18">
    <source>
        <dbReference type="Proteomes" id="UP000685013"/>
    </source>
</evidence>
<feature type="chain" id="PRO_5043484741" evidence="15">
    <location>
        <begin position="22"/>
        <end position="545"/>
    </location>
</feature>
<evidence type="ECO:0000256" key="13">
    <source>
        <dbReference type="PROSITE-ProRule" id="PRU00808"/>
    </source>
</evidence>
<evidence type="ECO:0000256" key="15">
    <source>
        <dbReference type="SAM" id="SignalP"/>
    </source>
</evidence>
<feature type="non-terminal residue" evidence="17">
    <location>
        <position position="1"/>
    </location>
</feature>
<proteinExistence type="inferred from homology"/>
<dbReference type="FunFam" id="3.60.20.10:FF:000031">
    <property type="entry name" value="Proteasome subunit alpha type"/>
    <property type="match status" value="1"/>
</dbReference>
<dbReference type="SMART" id="SM00768">
    <property type="entry name" value="X8"/>
    <property type="match status" value="1"/>
</dbReference>
<keyword evidence="7 13" id="KW-0647">Proteasome</keyword>
<dbReference type="GO" id="GO:0098552">
    <property type="term" value="C:side of membrane"/>
    <property type="evidence" value="ECO:0007669"/>
    <property type="project" value="UniProtKB-KW"/>
</dbReference>
<evidence type="ECO:0000256" key="2">
    <source>
        <dbReference type="ARBA" id="ARBA00004123"/>
    </source>
</evidence>
<feature type="region of interest" description="Disordered" evidence="14">
    <location>
        <begin position="77"/>
        <end position="170"/>
    </location>
</feature>
<dbReference type="PROSITE" id="PS00388">
    <property type="entry name" value="PROTEASOME_ALPHA_1"/>
    <property type="match status" value="1"/>
</dbReference>
<evidence type="ECO:0000256" key="7">
    <source>
        <dbReference type="ARBA" id="ARBA00022942"/>
    </source>
</evidence>
<keyword evidence="9" id="KW-1015">Disulfide bond</keyword>
<dbReference type="InterPro" id="IPR000426">
    <property type="entry name" value="Proteasome_asu_N"/>
</dbReference>
<evidence type="ECO:0000256" key="12">
    <source>
        <dbReference type="ARBA" id="ARBA00023288"/>
    </source>
</evidence>
<dbReference type="SMART" id="SM00948">
    <property type="entry name" value="Proteasome_A_N"/>
    <property type="match status" value="1"/>
</dbReference>
<dbReference type="Pfam" id="PF10584">
    <property type="entry name" value="Proteasome_A_N"/>
    <property type="match status" value="1"/>
</dbReference>
<dbReference type="PROSITE" id="PS51475">
    <property type="entry name" value="PROTEASOME_ALPHA_2"/>
    <property type="match status" value="1"/>
</dbReference>
<evidence type="ECO:0000256" key="10">
    <source>
        <dbReference type="ARBA" id="ARBA00023180"/>
    </source>
</evidence>
<dbReference type="GO" id="GO:0019773">
    <property type="term" value="C:proteasome core complex, alpha-subunit complex"/>
    <property type="evidence" value="ECO:0007669"/>
    <property type="project" value="UniProtKB-UniRule"/>
</dbReference>
<dbReference type="EMBL" id="JAGKQH010000009">
    <property type="protein sequence ID" value="KAG6591791.1"/>
    <property type="molecule type" value="Genomic_DNA"/>
</dbReference>
<dbReference type="AlphaFoldDB" id="A0AAV6N5W2"/>
<sequence length="545" mass="58922">MERLWVVIFYISIAFLHTALAIRSDAGRSSTSEFLKKVKLQIQEGIISKPQLKFLTVNSPFSLPPFDSLAPIPLPVKSPPFCEDEPPQTPQSPPPPAPPPSPPGMMYSHAPPPPPPGMLYSRAPPPPGFQPNVPTRSRSPPPSPPSIIPMTPSVPLAPYPPKNISSPTPPTVIRELSPPMGFSPPPGSPPAAHVGKPRSSGAAWCVAKPSVADAIIQEAMDYACGSGADCMAIQPNGHCYEPDTIVAHASYAFNSYWQKTKVTGGTCDFGGTAMLLTRFFFNLLLFVKFASRKLKMSRRYDSRTTIFSPEGRLYQVEYAMEAIGNAGSAIGILSKDGVVLVGEKKVTSKLLQTSTSTEKMYKIDDHVACAVAGIMSDANILINTARVQAQRYTYAYQEPMPVEQLVQSLCDTKQGYTQFGGLRPFGVSFLFAGWDKNYGFQLYMSDPSGNYGGWKAAAIGANNQAAQSMLKQDYKDDITREEAIQLALKVLSKTMDSTSLTSDKLELAEVFLSPSGNVKYQVCSPESVSKLLVKSGLTQPAAEAS</sequence>
<dbReference type="Pfam" id="PF07983">
    <property type="entry name" value="X8"/>
    <property type="match status" value="1"/>
</dbReference>
<feature type="compositionally biased region" description="Pro residues" evidence="14">
    <location>
        <begin position="110"/>
        <end position="129"/>
    </location>
</feature>
<evidence type="ECO:0000256" key="5">
    <source>
        <dbReference type="ARBA" id="ARBA00022622"/>
    </source>
</evidence>
<evidence type="ECO:0000256" key="14">
    <source>
        <dbReference type="SAM" id="MobiDB-lite"/>
    </source>
</evidence>
<keyword evidence="5" id="KW-0336">GPI-anchor</keyword>
<dbReference type="InterPro" id="IPR012946">
    <property type="entry name" value="X8"/>
</dbReference>
<protein>
    <submittedName>
        <fullName evidence="17">Proteasome subunit alpha type-4</fullName>
    </submittedName>
</protein>
<dbReference type="CDD" id="cd03752">
    <property type="entry name" value="proteasome_alpha_type_4"/>
    <property type="match status" value="1"/>
</dbReference>
<name>A0AAV6N5W2_9ROSI</name>
<dbReference type="GO" id="GO:0005634">
    <property type="term" value="C:nucleus"/>
    <property type="evidence" value="ECO:0007669"/>
    <property type="project" value="UniProtKB-SubCell"/>
</dbReference>
<evidence type="ECO:0000256" key="8">
    <source>
        <dbReference type="ARBA" id="ARBA00023136"/>
    </source>
</evidence>
<evidence type="ECO:0000256" key="4">
    <source>
        <dbReference type="ARBA" id="ARBA00022475"/>
    </source>
</evidence>
<keyword evidence="12" id="KW-0449">Lipoprotein</keyword>
<evidence type="ECO:0000256" key="1">
    <source>
        <dbReference type="ARBA" id="ARBA00002000"/>
    </source>
</evidence>
<comment type="subcellular location">
    <subcellularLocation>
        <location evidence="3">Cell membrane</location>
        <topology evidence="3">Lipid-anchor</topology>
        <topology evidence="3">GPI-anchor</topology>
    </subcellularLocation>
    <subcellularLocation>
        <location evidence="2">Nucleus</location>
    </subcellularLocation>
</comment>
<accession>A0AAV6N5W2</accession>
<keyword evidence="8" id="KW-0472">Membrane</keyword>
<dbReference type="InterPro" id="IPR050115">
    <property type="entry name" value="Proteasome_alpha"/>
</dbReference>
<dbReference type="GO" id="GO:0005886">
    <property type="term" value="C:plasma membrane"/>
    <property type="evidence" value="ECO:0007669"/>
    <property type="project" value="UniProtKB-SubCell"/>
</dbReference>
<dbReference type="GO" id="GO:0009506">
    <property type="term" value="C:plasmodesma"/>
    <property type="evidence" value="ECO:0007669"/>
    <property type="project" value="UniProtKB-ARBA"/>
</dbReference>
<evidence type="ECO:0000256" key="11">
    <source>
        <dbReference type="ARBA" id="ARBA00023242"/>
    </source>
</evidence>
<dbReference type="Proteomes" id="UP000685013">
    <property type="component" value="Chromosome 9"/>
</dbReference>
<dbReference type="Pfam" id="PF00227">
    <property type="entry name" value="Proteasome"/>
    <property type="match status" value="1"/>
</dbReference>
<dbReference type="PANTHER" id="PTHR11599">
    <property type="entry name" value="PROTEASOME SUBUNIT ALPHA/BETA"/>
    <property type="match status" value="1"/>
</dbReference>
<dbReference type="FunFam" id="1.20.58.1040:FF:000001">
    <property type="entry name" value="Glucan endo-1,3-beta-glucosidase 4"/>
    <property type="match status" value="1"/>
</dbReference>
<organism evidence="17 18">
    <name type="scientific">Cucurbita argyrosperma subsp. sororia</name>
    <dbReference type="NCBI Taxonomy" id="37648"/>
    <lineage>
        <taxon>Eukaryota</taxon>
        <taxon>Viridiplantae</taxon>
        <taxon>Streptophyta</taxon>
        <taxon>Embryophyta</taxon>
        <taxon>Tracheophyta</taxon>
        <taxon>Spermatophyta</taxon>
        <taxon>Magnoliopsida</taxon>
        <taxon>eudicotyledons</taxon>
        <taxon>Gunneridae</taxon>
        <taxon>Pentapetalae</taxon>
        <taxon>rosids</taxon>
        <taxon>fabids</taxon>
        <taxon>Cucurbitales</taxon>
        <taxon>Cucurbitaceae</taxon>
        <taxon>Cucurbiteae</taxon>
        <taxon>Cucurbita</taxon>
    </lineage>
</organism>
<dbReference type="GO" id="GO:0006511">
    <property type="term" value="P:ubiquitin-dependent protein catabolic process"/>
    <property type="evidence" value="ECO:0007669"/>
    <property type="project" value="InterPro"/>
</dbReference>
<feature type="domain" description="Proteasome alpha-type subunits" evidence="16">
    <location>
        <begin position="300"/>
        <end position="322"/>
    </location>
</feature>
<feature type="compositionally biased region" description="Pro residues" evidence="14">
    <location>
        <begin position="87"/>
        <end position="103"/>
    </location>
</feature>
<reference evidence="17 18" key="1">
    <citation type="journal article" date="2021" name="Hortic Res">
        <title>The domestication of Cucurbita argyrosperma as revealed by the genome of its wild relative.</title>
        <authorList>
            <person name="Barrera-Redondo J."/>
            <person name="Sanchez-de la Vega G."/>
            <person name="Aguirre-Liguori J.A."/>
            <person name="Castellanos-Morales G."/>
            <person name="Gutierrez-Guerrero Y.T."/>
            <person name="Aguirre-Dugua X."/>
            <person name="Aguirre-Planter E."/>
            <person name="Tenaillon M.I."/>
            <person name="Lira-Saade R."/>
            <person name="Eguiarte L.E."/>
        </authorList>
    </citation>
    <scope>NUCLEOTIDE SEQUENCE [LARGE SCALE GENOMIC DNA]</scope>
    <source>
        <strain evidence="17">JBR-2021</strain>
    </source>
</reference>
<dbReference type="InterPro" id="IPR023332">
    <property type="entry name" value="Proteasome_alpha-type"/>
</dbReference>
<keyword evidence="18" id="KW-1185">Reference proteome</keyword>
<keyword evidence="11" id="KW-0539">Nucleus</keyword>
<dbReference type="InterPro" id="IPR001353">
    <property type="entry name" value="Proteasome_sua/b"/>
</dbReference>
<evidence type="ECO:0000256" key="3">
    <source>
        <dbReference type="ARBA" id="ARBA00004609"/>
    </source>
</evidence>
<feature type="signal peptide" evidence="15">
    <location>
        <begin position="1"/>
        <end position="21"/>
    </location>
</feature>
<keyword evidence="6 15" id="KW-0732">Signal</keyword>
<comment type="caution">
    <text evidence="17">The sequence shown here is derived from an EMBL/GenBank/DDBJ whole genome shotgun (WGS) entry which is preliminary data.</text>
</comment>
<evidence type="ECO:0000256" key="9">
    <source>
        <dbReference type="ARBA" id="ARBA00023157"/>
    </source>
</evidence>
<evidence type="ECO:0000256" key="6">
    <source>
        <dbReference type="ARBA" id="ARBA00022729"/>
    </source>
</evidence>
<evidence type="ECO:0000259" key="16">
    <source>
        <dbReference type="PROSITE" id="PS00388"/>
    </source>
</evidence>